<dbReference type="FunFam" id="1.20.140.10:FF:000001">
    <property type="entry name" value="Acyl-CoA dehydrogenase"/>
    <property type="match status" value="1"/>
</dbReference>
<evidence type="ECO:0000256" key="2">
    <source>
        <dbReference type="ARBA" id="ARBA00009347"/>
    </source>
</evidence>
<dbReference type="InterPro" id="IPR046373">
    <property type="entry name" value="Acyl-CoA_Oxase/DH_mid-dom_sf"/>
</dbReference>
<evidence type="ECO:0000259" key="7">
    <source>
        <dbReference type="Pfam" id="PF00441"/>
    </source>
</evidence>
<protein>
    <submittedName>
        <fullName evidence="10">Acyl-CoA dehydrogenase</fullName>
    </submittedName>
</protein>
<dbReference type="InterPro" id="IPR006091">
    <property type="entry name" value="Acyl-CoA_Oxase/DH_mid-dom"/>
</dbReference>
<keyword evidence="3 6" id="KW-0285">Flavoprotein</keyword>
<dbReference type="GO" id="GO:0050660">
    <property type="term" value="F:flavin adenine dinucleotide binding"/>
    <property type="evidence" value="ECO:0007669"/>
    <property type="project" value="InterPro"/>
</dbReference>
<evidence type="ECO:0000259" key="9">
    <source>
        <dbReference type="Pfam" id="PF02771"/>
    </source>
</evidence>
<name>A0A0X3UBE6_9RHOB</name>
<dbReference type="GO" id="GO:0003995">
    <property type="term" value="F:acyl-CoA dehydrogenase activity"/>
    <property type="evidence" value="ECO:0007669"/>
    <property type="project" value="InterPro"/>
</dbReference>
<evidence type="ECO:0000256" key="1">
    <source>
        <dbReference type="ARBA" id="ARBA00001974"/>
    </source>
</evidence>
<dbReference type="SUPFAM" id="SSF47203">
    <property type="entry name" value="Acyl-CoA dehydrogenase C-terminal domain-like"/>
    <property type="match status" value="1"/>
</dbReference>
<dbReference type="EMBL" id="LQBQ01000004">
    <property type="protein sequence ID" value="KUJ85072.1"/>
    <property type="molecule type" value="Genomic_DNA"/>
</dbReference>
<dbReference type="FunFam" id="2.40.110.10:FF:000015">
    <property type="entry name" value="Acyl-CoA dehydrogenase"/>
    <property type="match status" value="1"/>
</dbReference>
<evidence type="ECO:0000256" key="4">
    <source>
        <dbReference type="ARBA" id="ARBA00022827"/>
    </source>
</evidence>
<dbReference type="RefSeq" id="WP_068344981.1">
    <property type="nucleotide sequence ID" value="NZ_LQBQ01000004.1"/>
</dbReference>
<sequence length="563" mass="61524">MAHDGQDVTTMTNPAILPDLLRLTGAALAPVETVFNLARESVRAMVTSDGRVSGALIEANQTAAHGLSWLATYHQSLKQMQRWAEALEAEGKFGEMEQLLHQIAFGEYLHQIAGGIPMNQGEVVRLQDLGLGWDALSGFQCDEVQTLMRSANSQAARTRLVELMEAQSGATMFGASGLDEELEMIRDQFRRYAQEKVEPNAHEWHLKDELIPIEIIEELAEMGVFGLTIPEEYGGFGLSKASMCVVSEELSRGYIGVGSLGTRSEIAAELIIAGGTDEQKAQWLPKIASAEILPTAVFTEPNTGSDLGSLRTRAIKDENGDYKITGNKTWITHAARTHVMTLLARTDPETTDHRGLSMFLAEKTPGTDEDPFPTPGMTGGEIEVLGYRGMKEYELAFDGFHVKGENLLGGEEGKGFKQLMETFESARIQTAARAIGVAQSALDIAMQYAQERKQFGKALINFPRVSGKLAMMAVEIMIARQLTYFSAWEKDHGQRCDLEAGMAKLLGARVAWAAADNGLQIHGGNGFALEYKISRVLCDARILNIFEGAAEIQAQVIARRLLG</sequence>
<dbReference type="InterPro" id="IPR009100">
    <property type="entry name" value="AcylCoA_DH/oxidase_NM_dom_sf"/>
</dbReference>
<dbReference type="Gene3D" id="1.10.540.10">
    <property type="entry name" value="Acyl-CoA dehydrogenase/oxidase, N-terminal domain"/>
    <property type="match status" value="1"/>
</dbReference>
<dbReference type="AlphaFoldDB" id="A0A0X3UBE6"/>
<keyword evidence="4 6" id="KW-0274">FAD</keyword>
<evidence type="ECO:0000256" key="6">
    <source>
        <dbReference type="RuleBase" id="RU362125"/>
    </source>
</evidence>
<keyword evidence="5 6" id="KW-0560">Oxidoreductase</keyword>
<feature type="domain" description="Acyl-CoA dehydrogenase/oxidase C-terminal" evidence="7">
    <location>
        <begin position="413"/>
        <end position="562"/>
    </location>
</feature>
<evidence type="ECO:0000313" key="10">
    <source>
        <dbReference type="EMBL" id="KUJ85072.1"/>
    </source>
</evidence>
<dbReference type="PANTHER" id="PTHR43884:SF25">
    <property type="entry name" value="ACYL-COA DEHYDROGENASE YDBM-RELATED"/>
    <property type="match status" value="1"/>
</dbReference>
<dbReference type="OrthoDB" id="9775090at2"/>
<keyword evidence="11" id="KW-1185">Reference proteome</keyword>
<feature type="domain" description="Acyl-CoA oxidase/dehydrogenase middle" evidence="8">
    <location>
        <begin position="297"/>
        <end position="398"/>
    </location>
</feature>
<evidence type="ECO:0000256" key="5">
    <source>
        <dbReference type="ARBA" id="ARBA00023002"/>
    </source>
</evidence>
<organism evidence="10 11">
    <name type="scientific">Ruegeria marisrubri</name>
    <dbReference type="NCBI Taxonomy" id="1685379"/>
    <lineage>
        <taxon>Bacteria</taxon>
        <taxon>Pseudomonadati</taxon>
        <taxon>Pseudomonadota</taxon>
        <taxon>Alphaproteobacteria</taxon>
        <taxon>Rhodobacterales</taxon>
        <taxon>Roseobacteraceae</taxon>
        <taxon>Ruegeria</taxon>
    </lineage>
</organism>
<evidence type="ECO:0000313" key="11">
    <source>
        <dbReference type="Proteomes" id="UP000053791"/>
    </source>
</evidence>
<dbReference type="InterPro" id="IPR037069">
    <property type="entry name" value="AcylCoA_DH/ox_N_sf"/>
</dbReference>
<dbReference type="InterPro" id="IPR006089">
    <property type="entry name" value="Acyl-CoA_DH_CS"/>
</dbReference>
<gene>
    <name evidence="10" type="ORF">AVO45_17600</name>
</gene>
<dbReference type="STRING" id="1685379.AVO45_17600"/>
<comment type="similarity">
    <text evidence="2 6">Belongs to the acyl-CoA dehydrogenase family.</text>
</comment>
<accession>A0A0X3UBE6</accession>
<dbReference type="Pfam" id="PF00441">
    <property type="entry name" value="Acyl-CoA_dh_1"/>
    <property type="match status" value="1"/>
</dbReference>
<dbReference type="FunFam" id="1.10.540.10:FF:000029">
    <property type="entry name" value="Acyl-CoA dehydrogenase"/>
    <property type="match status" value="1"/>
</dbReference>
<comment type="caution">
    <text evidence="10">The sequence shown here is derived from an EMBL/GenBank/DDBJ whole genome shotgun (WGS) entry which is preliminary data.</text>
</comment>
<dbReference type="PROSITE" id="PS00073">
    <property type="entry name" value="ACYL_COA_DH_2"/>
    <property type="match status" value="1"/>
</dbReference>
<dbReference type="Gene3D" id="2.40.110.10">
    <property type="entry name" value="Butyryl-CoA Dehydrogenase, subunit A, domain 2"/>
    <property type="match status" value="1"/>
</dbReference>
<dbReference type="SUPFAM" id="SSF56645">
    <property type="entry name" value="Acyl-CoA dehydrogenase NM domain-like"/>
    <property type="match status" value="1"/>
</dbReference>
<evidence type="ECO:0000259" key="8">
    <source>
        <dbReference type="Pfam" id="PF02770"/>
    </source>
</evidence>
<evidence type="ECO:0000256" key="3">
    <source>
        <dbReference type="ARBA" id="ARBA00022630"/>
    </source>
</evidence>
<proteinExistence type="inferred from homology"/>
<feature type="domain" description="Acyl-CoA dehydrogenase/oxidase N-terminal" evidence="9">
    <location>
        <begin position="180"/>
        <end position="291"/>
    </location>
</feature>
<dbReference type="InterPro" id="IPR009075">
    <property type="entry name" value="AcylCo_DH/oxidase_C"/>
</dbReference>
<dbReference type="Pfam" id="PF02771">
    <property type="entry name" value="Acyl-CoA_dh_N"/>
    <property type="match status" value="1"/>
</dbReference>
<dbReference type="Gene3D" id="1.20.140.10">
    <property type="entry name" value="Butyryl-CoA Dehydrogenase, subunit A, domain 3"/>
    <property type="match status" value="1"/>
</dbReference>
<dbReference type="PANTHER" id="PTHR43884">
    <property type="entry name" value="ACYL-COA DEHYDROGENASE"/>
    <property type="match status" value="1"/>
</dbReference>
<dbReference type="Pfam" id="PF02770">
    <property type="entry name" value="Acyl-CoA_dh_M"/>
    <property type="match status" value="1"/>
</dbReference>
<reference evidence="11" key="1">
    <citation type="submission" date="2015-12" db="EMBL/GenBank/DDBJ databases">
        <authorList>
            <person name="Zhang G."/>
            <person name="Stingl U."/>
        </authorList>
    </citation>
    <scope>NUCLEOTIDE SEQUENCE [LARGE SCALE GENOMIC DNA]</scope>
    <source>
        <strain evidence="11">ZGT118</strain>
    </source>
</reference>
<dbReference type="InterPro" id="IPR013786">
    <property type="entry name" value="AcylCoA_DH/ox_N"/>
</dbReference>
<dbReference type="InterPro" id="IPR036250">
    <property type="entry name" value="AcylCo_DH-like_C"/>
</dbReference>
<dbReference type="Proteomes" id="UP000053791">
    <property type="component" value="Unassembled WGS sequence"/>
</dbReference>
<comment type="cofactor">
    <cofactor evidence="1 6">
        <name>FAD</name>
        <dbReference type="ChEBI" id="CHEBI:57692"/>
    </cofactor>
</comment>